<dbReference type="GO" id="GO:0004663">
    <property type="term" value="F:Rab geranylgeranyltransferase activity"/>
    <property type="evidence" value="ECO:0007669"/>
    <property type="project" value="UniProtKB-UniRule"/>
</dbReference>
<dbReference type="InterPro" id="IPR002088">
    <property type="entry name" value="Prenyl_trans_a"/>
</dbReference>
<dbReference type="PANTHER" id="PTHR11129">
    <property type="entry name" value="PROTEIN FARNESYLTRANSFERASE ALPHA SUBUNIT/RAB GERANYLGERANYL TRANSFERASE ALPHA SUBUNIT"/>
    <property type="match status" value="1"/>
</dbReference>
<keyword evidence="3 6" id="KW-0808">Transferase</keyword>
<dbReference type="GO" id="GO:0097354">
    <property type="term" value="P:prenylation"/>
    <property type="evidence" value="ECO:0007669"/>
    <property type="project" value="UniProtKB-UniRule"/>
</dbReference>
<dbReference type="EMBL" id="GAMC01004137">
    <property type="protein sequence ID" value="JAC02419.1"/>
    <property type="molecule type" value="mRNA"/>
</dbReference>
<proteinExistence type="evidence at transcript level"/>
<evidence type="ECO:0000313" key="7">
    <source>
        <dbReference type="EMBL" id="JAC02419.1"/>
    </source>
</evidence>
<dbReference type="SUPFAM" id="SSF48439">
    <property type="entry name" value="Protein prenylyltransferase"/>
    <property type="match status" value="1"/>
</dbReference>
<evidence type="ECO:0000256" key="4">
    <source>
        <dbReference type="ARBA" id="ARBA00022737"/>
    </source>
</evidence>
<comment type="similarity">
    <text evidence="1 6">Belongs to the protein prenyltransferase subunit alpha family.</text>
</comment>
<comment type="function">
    <text evidence="6">Catalyzes the transfer of a geranyl-geranyl moiety from geranyl-geranyl pyrophosphate to cysteines occuring in specific C-terminal amino acid sequences.</text>
</comment>
<evidence type="ECO:0000256" key="2">
    <source>
        <dbReference type="ARBA" id="ARBA00022602"/>
    </source>
</evidence>
<accession>W8C072</accession>
<name>W8C072_CERCA</name>
<dbReference type="EC" id="2.5.1.60" evidence="6"/>
<dbReference type="PANTHER" id="PTHR11129:SF2">
    <property type="entry name" value="GERANYLGERANYL TRANSFERASE TYPE-2 SUBUNIT ALPHA"/>
    <property type="match status" value="1"/>
</dbReference>
<organism evidence="7">
    <name type="scientific">Ceratitis capitata</name>
    <name type="common">Mediterranean fruit fly</name>
    <name type="synonym">Tephritis capitata</name>
    <dbReference type="NCBI Taxonomy" id="7213"/>
    <lineage>
        <taxon>Eukaryota</taxon>
        <taxon>Metazoa</taxon>
        <taxon>Ecdysozoa</taxon>
        <taxon>Arthropoda</taxon>
        <taxon>Hexapoda</taxon>
        <taxon>Insecta</taxon>
        <taxon>Pterygota</taxon>
        <taxon>Neoptera</taxon>
        <taxon>Endopterygota</taxon>
        <taxon>Diptera</taxon>
        <taxon>Brachycera</taxon>
        <taxon>Muscomorpha</taxon>
        <taxon>Tephritoidea</taxon>
        <taxon>Tephritidae</taxon>
        <taxon>Ceratitis</taxon>
        <taxon>Ceratitis</taxon>
    </lineage>
</organism>
<evidence type="ECO:0000256" key="5">
    <source>
        <dbReference type="ARBA" id="ARBA00047658"/>
    </source>
</evidence>
<feature type="non-terminal residue" evidence="7">
    <location>
        <position position="1"/>
    </location>
</feature>
<dbReference type="GO" id="GO:0005968">
    <property type="term" value="C:Rab-protein geranylgeranyltransferase complex"/>
    <property type="evidence" value="ECO:0007669"/>
    <property type="project" value="TreeGrafter"/>
</dbReference>
<evidence type="ECO:0000256" key="1">
    <source>
        <dbReference type="ARBA" id="ARBA00006734"/>
    </source>
</evidence>
<dbReference type="Gene3D" id="2.60.40.1130">
    <property type="entry name" value="Rab geranylgeranyltransferase alpha-subunit, insert domain"/>
    <property type="match status" value="1"/>
</dbReference>
<keyword evidence="4" id="KW-0677">Repeat</keyword>
<gene>
    <name evidence="7" type="primary">PGTA</name>
</gene>
<dbReference type="FunFam" id="1.25.40.120:FF:000001">
    <property type="entry name" value="Geranylgeranyl transferase type-2 subunit alpha"/>
    <property type="match status" value="1"/>
</dbReference>
<dbReference type="OrthoDB" id="1658at2759"/>
<protein>
    <recommendedName>
        <fullName evidence="6">Geranylgeranyl transferase type-2 subunit alpha</fullName>
        <ecNumber evidence="6">2.5.1.60</ecNumber>
    </recommendedName>
    <alternativeName>
        <fullName evidence="6">Geranylgeranyl transferase type II subunit alpha</fullName>
    </alternativeName>
</protein>
<keyword evidence="2 6" id="KW-0637">Prenyltransferase</keyword>
<evidence type="ECO:0000256" key="6">
    <source>
        <dbReference type="RuleBase" id="RU367120"/>
    </source>
</evidence>
<evidence type="ECO:0000256" key="3">
    <source>
        <dbReference type="ARBA" id="ARBA00022679"/>
    </source>
</evidence>
<dbReference type="PROSITE" id="PS51147">
    <property type="entry name" value="PFTA"/>
    <property type="match status" value="3"/>
</dbReference>
<comment type="catalytic activity">
    <reaction evidence="5 6">
        <text>geranylgeranyl diphosphate + L-cysteinyl-[protein] = S-geranylgeranyl-L-cysteinyl-[protein] + diphosphate</text>
        <dbReference type="Rhea" id="RHEA:21240"/>
        <dbReference type="Rhea" id="RHEA-COMP:10131"/>
        <dbReference type="Rhea" id="RHEA-COMP:11537"/>
        <dbReference type="ChEBI" id="CHEBI:29950"/>
        <dbReference type="ChEBI" id="CHEBI:33019"/>
        <dbReference type="ChEBI" id="CHEBI:57533"/>
        <dbReference type="ChEBI" id="CHEBI:86021"/>
        <dbReference type="EC" id="2.5.1.60"/>
    </reaction>
</comment>
<dbReference type="Pfam" id="PF01239">
    <property type="entry name" value="PPTA"/>
    <property type="match status" value="4"/>
</dbReference>
<reference evidence="7" key="1">
    <citation type="submission" date="2013-07" db="EMBL/GenBank/DDBJ databases">
        <authorList>
            <person name="Geib S."/>
        </authorList>
    </citation>
    <scope>NUCLEOTIDE SEQUENCE</scope>
</reference>
<dbReference type="AlphaFoldDB" id="W8C072"/>
<dbReference type="Gene3D" id="1.25.40.120">
    <property type="entry name" value="Protein prenylyltransferase"/>
    <property type="match status" value="1"/>
</dbReference>
<sequence length="523" mass="61996">AVCFVAGKYILLFYDSVHRSHTSIYLLYCNYLIMHGRLKVRTTEEERERKKKEQALKVKAYRAAMVKIQEKRLSHELDGEMLLLTSQILLRNPDVSTLWNIRRECAEQIVLKTEDLEEQQTIFETELNFSEQCLLVNPKSYNCWHHRCWILEHSPKPNWEREVQLCTKYLKMDERNFHTWDYRRYVVEKANIPKQSELDFCTEKIKVNFSNYSSWHHRSLLLPLLYPYEGEAQPKRAMSEEKLQNELEMVLTAAFTDPNDSSAWFYQRWLLGYSRQELDVCAFRCNNKHAMLAFTNPLILDAKDVAITNSEGTVIIKLTNWHSINETKADNVWFFSLTDNAISYKEFPEEAFLEINRSDISLKKINLKTYKESLFYFKSPNQQHAFSKNVLNELQSQLESCESLLEYEPDSKWTLLTSALLMHAIDAQKYHNKSLENLEKLQKVDALRENYYKDLASRWILEKFLLNWMDSDAVPYELDLRSENLNALYYSQYLCIADKLLLPNNLTNYSSMKQLQGFSIFEY</sequence>
<reference evidence="7" key="2">
    <citation type="journal article" date="2014" name="BMC Genomics">
        <title>A genomic perspective to assessing quality of mass-reared SIT flies used in Mediterranean fruit fly (Ceratitis capitata) eradication in California.</title>
        <authorList>
            <person name="Calla B."/>
            <person name="Hall B."/>
            <person name="Hou S."/>
            <person name="Geib S.M."/>
        </authorList>
    </citation>
    <scope>NUCLEOTIDE SEQUENCE</scope>
</reference>